<evidence type="ECO:0000313" key="3">
    <source>
        <dbReference type="Proteomes" id="UP000518188"/>
    </source>
</evidence>
<dbReference type="PANTHER" id="PTHR31157">
    <property type="entry name" value="SCP DOMAIN-CONTAINING PROTEIN"/>
    <property type="match status" value="1"/>
</dbReference>
<keyword evidence="1" id="KW-0732">Signal</keyword>
<dbReference type="CDD" id="cd05379">
    <property type="entry name" value="CAP_bacterial"/>
    <property type="match status" value="1"/>
</dbReference>
<organism evidence="2 3">
    <name type="scientific">Mycolicibacterium septicum DSM 44393</name>
    <dbReference type="NCBI Taxonomy" id="1341646"/>
    <lineage>
        <taxon>Bacteria</taxon>
        <taxon>Bacillati</taxon>
        <taxon>Actinomycetota</taxon>
        <taxon>Actinomycetes</taxon>
        <taxon>Mycobacteriales</taxon>
        <taxon>Mycobacteriaceae</taxon>
        <taxon>Mycolicibacterium</taxon>
    </lineage>
</organism>
<dbReference type="Gene3D" id="3.40.33.10">
    <property type="entry name" value="CAP"/>
    <property type="match status" value="1"/>
</dbReference>
<sequence length="167" mass="17461">MRNAAHVVTSAAVLTAMSAILLAPPAWADNRRLNNSVAANVYTIQKQAGCSDGAMINPQLQLAAQWHAVDVLNNRALDGDIGSDGSSVAERARNAGYAGVVAETVAINPALAISGIEILNRWYYDPVAKAIMSDCANTQIGVWSENSLDRTVVVAVYGRPAPAGGSE</sequence>
<name>A0A7X6MXJ3_9MYCO</name>
<protein>
    <submittedName>
        <fullName evidence="2">CAP domain-containing protein</fullName>
    </submittedName>
</protein>
<comment type="caution">
    <text evidence="2">The sequence shown here is derived from an EMBL/GenBank/DDBJ whole genome shotgun (WGS) entry which is preliminary data.</text>
</comment>
<dbReference type="PANTHER" id="PTHR31157:SF1">
    <property type="entry name" value="SCP DOMAIN-CONTAINING PROTEIN"/>
    <property type="match status" value="1"/>
</dbReference>
<reference evidence="2 3" key="1">
    <citation type="submission" date="2020-04" db="EMBL/GenBank/DDBJ databases">
        <title>MicrobeNet Type strains.</title>
        <authorList>
            <person name="Nicholson A.C."/>
        </authorList>
    </citation>
    <scope>NUCLEOTIDE SEQUENCE [LARGE SCALE GENOMIC DNA]</scope>
    <source>
        <strain evidence="2 3">ATCC 700731</strain>
    </source>
</reference>
<evidence type="ECO:0000313" key="2">
    <source>
        <dbReference type="EMBL" id="NKZ14922.1"/>
    </source>
</evidence>
<dbReference type="InterPro" id="IPR035940">
    <property type="entry name" value="CAP_sf"/>
</dbReference>
<proteinExistence type="predicted"/>
<feature type="signal peptide" evidence="1">
    <location>
        <begin position="1"/>
        <end position="28"/>
    </location>
</feature>
<dbReference type="EMBL" id="JAAXPJ010000015">
    <property type="protein sequence ID" value="NKZ14922.1"/>
    <property type="molecule type" value="Genomic_DNA"/>
</dbReference>
<accession>A0A7X6MXJ3</accession>
<dbReference type="Proteomes" id="UP000518188">
    <property type="component" value="Unassembled WGS sequence"/>
</dbReference>
<feature type="chain" id="PRO_5031347421" evidence="1">
    <location>
        <begin position="29"/>
        <end position="167"/>
    </location>
</feature>
<gene>
    <name evidence="2" type="ORF">HGA11_28485</name>
</gene>
<evidence type="ECO:0000256" key="1">
    <source>
        <dbReference type="SAM" id="SignalP"/>
    </source>
</evidence>
<dbReference type="AlphaFoldDB" id="A0A7X6MXJ3"/>